<dbReference type="InterPro" id="IPR042099">
    <property type="entry name" value="ANL_N_sf"/>
</dbReference>
<comment type="caution">
    <text evidence="6">The sequence shown here is derived from an EMBL/GenBank/DDBJ whole genome shotgun (WGS) entry which is preliminary data.</text>
</comment>
<dbReference type="InterPro" id="IPR020845">
    <property type="entry name" value="AMP-binding_CS"/>
</dbReference>
<gene>
    <name evidence="6" type="ORF">O0V09_07110</name>
</gene>
<dbReference type="PANTHER" id="PTHR43767:SF1">
    <property type="entry name" value="NONRIBOSOMAL PEPTIDE SYNTHASE PES1 (EUROFUNG)-RELATED"/>
    <property type="match status" value="1"/>
</dbReference>
<dbReference type="AlphaFoldDB" id="A0A9J6RKE5"/>
<dbReference type="Gene3D" id="3.30.300.30">
    <property type="match status" value="1"/>
</dbReference>
<dbReference type="Proteomes" id="UP001069090">
    <property type="component" value="Unassembled WGS sequence"/>
</dbReference>
<dbReference type="CDD" id="cd07989">
    <property type="entry name" value="LPLAT_AGPAT-like"/>
    <property type="match status" value="1"/>
</dbReference>
<feature type="transmembrane region" description="Helical" evidence="4">
    <location>
        <begin position="78"/>
        <end position="95"/>
    </location>
</feature>
<feature type="transmembrane region" description="Helical" evidence="4">
    <location>
        <begin position="7"/>
        <end position="25"/>
    </location>
</feature>
<accession>A0A9J6RKE5</accession>
<evidence type="ECO:0000313" key="7">
    <source>
        <dbReference type="Proteomes" id="UP001069090"/>
    </source>
</evidence>
<dbReference type="CDD" id="cd06173">
    <property type="entry name" value="MFS_MefA_like"/>
    <property type="match status" value="1"/>
</dbReference>
<evidence type="ECO:0000259" key="5">
    <source>
        <dbReference type="SMART" id="SM00563"/>
    </source>
</evidence>
<dbReference type="Pfam" id="PF00501">
    <property type="entry name" value="AMP-binding"/>
    <property type="match status" value="1"/>
</dbReference>
<evidence type="ECO:0000256" key="3">
    <source>
        <dbReference type="ARBA" id="ARBA00023136"/>
    </source>
</evidence>
<name>A0A9J6RKE5_9GAMM</name>
<dbReference type="PROSITE" id="PS00455">
    <property type="entry name" value="AMP_BINDING"/>
    <property type="match status" value="1"/>
</dbReference>
<dbReference type="InterPro" id="IPR002123">
    <property type="entry name" value="Plipid/glycerol_acylTrfase"/>
</dbReference>
<dbReference type="EMBL" id="JAPTGG010000004">
    <property type="protein sequence ID" value="MCZ0864963.1"/>
    <property type="molecule type" value="Genomic_DNA"/>
</dbReference>
<dbReference type="InterPro" id="IPR050237">
    <property type="entry name" value="ATP-dep_AMP-bd_enzyme"/>
</dbReference>
<feature type="transmembrane region" description="Helical" evidence="4">
    <location>
        <begin position="329"/>
        <end position="350"/>
    </location>
</feature>
<dbReference type="Pfam" id="PF07690">
    <property type="entry name" value="MFS_1"/>
    <property type="match status" value="1"/>
</dbReference>
<dbReference type="GO" id="GO:0022857">
    <property type="term" value="F:transmembrane transporter activity"/>
    <property type="evidence" value="ECO:0007669"/>
    <property type="project" value="InterPro"/>
</dbReference>
<keyword evidence="2 4" id="KW-1133">Transmembrane helix</keyword>
<feature type="transmembrane region" description="Helical" evidence="4">
    <location>
        <begin position="174"/>
        <end position="196"/>
    </location>
</feature>
<evidence type="ECO:0000256" key="2">
    <source>
        <dbReference type="ARBA" id="ARBA00022989"/>
    </source>
</evidence>
<dbReference type="SMART" id="SM00563">
    <property type="entry name" value="PlsC"/>
    <property type="match status" value="1"/>
</dbReference>
<feature type="transmembrane region" description="Helical" evidence="4">
    <location>
        <begin position="362"/>
        <end position="387"/>
    </location>
</feature>
<reference evidence="6 7" key="1">
    <citation type="submission" date="2022-12" db="EMBL/GenBank/DDBJ databases">
        <title>Dasania phycosphaerae sp. nov., isolated from particulate material of the south coast of Korea.</title>
        <authorList>
            <person name="Jiang Y."/>
        </authorList>
    </citation>
    <scope>NUCLEOTIDE SEQUENCE [LARGE SCALE GENOMIC DNA]</scope>
    <source>
        <strain evidence="6 7">GY-19</strain>
    </source>
</reference>
<dbReference type="PANTHER" id="PTHR43767">
    <property type="entry name" value="LONG-CHAIN-FATTY-ACID--COA LIGASE"/>
    <property type="match status" value="1"/>
</dbReference>
<evidence type="ECO:0000256" key="1">
    <source>
        <dbReference type="ARBA" id="ARBA00022692"/>
    </source>
</evidence>
<dbReference type="SUPFAM" id="SSF56801">
    <property type="entry name" value="Acetyl-CoA synthetase-like"/>
    <property type="match status" value="1"/>
</dbReference>
<feature type="transmembrane region" description="Helical" evidence="4">
    <location>
        <begin position="393"/>
        <end position="411"/>
    </location>
</feature>
<dbReference type="Gene3D" id="3.40.50.12780">
    <property type="entry name" value="N-terminal domain of ligase-like"/>
    <property type="match status" value="1"/>
</dbReference>
<protein>
    <submittedName>
        <fullName evidence="6">Acyl-[ACP]--phospholipid O-acyltransferase</fullName>
    </submittedName>
</protein>
<dbReference type="Pfam" id="PF01553">
    <property type="entry name" value="Acyltransferase"/>
    <property type="match status" value="1"/>
</dbReference>
<dbReference type="SUPFAM" id="SSF103473">
    <property type="entry name" value="MFS general substrate transporter"/>
    <property type="match status" value="1"/>
</dbReference>
<feature type="transmembrane region" description="Helical" evidence="4">
    <location>
        <begin position="45"/>
        <end position="66"/>
    </location>
</feature>
<keyword evidence="7" id="KW-1185">Reference proteome</keyword>
<feature type="transmembrane region" description="Helical" evidence="4">
    <location>
        <begin position="239"/>
        <end position="260"/>
    </location>
</feature>
<dbReference type="InterPro" id="IPR011701">
    <property type="entry name" value="MFS"/>
</dbReference>
<feature type="domain" description="Phospholipid/glycerol acyltransferase" evidence="5">
    <location>
        <begin position="446"/>
        <end position="560"/>
    </location>
</feature>
<sequence length="1153" mass="125887">MKALFKLPGALAYLTVIFLNAFVDLGHKITLQNTIFKVYDGHTQIILTAVINGLILLPFILLFSPAGYIADRYAKNKVMRVAAWFAVFITCAITLCYYQGWFWPAFILTFLLAVQSAIYSPAKYGYIKGLFGKEHLAEANGLVQAITIGAILLGTFLFSVLFESWFPHTANTKDVILTAIAPIGWLLVINSIFELLMAYRLPATDKGNPQQQFVINDYLTGKLVAKNLQPLTSNKTIKLSVIGLAIFWSVGQVILAAFPAFAKQSLAIDNTIVIQGILATIGIGIVIGSTLAAKWSKGYIETGLIPIGAAGISLGLILLTQLSSVSAHALNFLFIGFMGGLFIIPLNALIQFNAKNESLGTVLAGNNLIQNISMLAFLVLTAIFAIYGLSSKTLLLLMAAVAVLGGLYTIYKLPQSLARIILSLLMTRRYKINVQGLKNIPEQGGTLLLGNHISWVDWAIIQIASPRPVRFVMLKSIYQRWYLTWFFKLFGVIPIESGPSSRNSLNTIADLLNKGHLVCLFPEGSISRTGHLAEFRKGFERACEQCNNDVVIVPFYLRGLWGSQFSRSSDQLKTIRNTGLSRDLIVAFGEPLPKSTTADVLKRRVFDISISSWQEHTKSMNNLADSWIDTVKRVGSEMAIADTLGTTLSARQALTASIAFSKRIQRISPEQNIGLLLPTSAGGVLANMAVLLSGKTVVNLNFTASLPAFISSIEQAGIKTIYSSKKFISKLERKGIDIKVMLGNTNVVYLEDLKASISKLEMLRTLFMVKFIPSTLLKLIYSKPIGTEQTAAILFSSGSEGQPKGIMLSHKNIMANLKQISDVLNTQNNDVVMASLPLFHAFGLTVTQFMPLIEGIPLIAHADPTDVLGTAKAIAKFRGTILFGTSTFLRLYTKNTKVNPLALESLRIVVAGAERLNPDIRDAFQAKFNKTILEGYGATETTPVASVNLPDALDTDYWQVQLGGKLGTVGMPLPGTSFKIVDPDTWQEVATGEDGMILIGGCQVMHGYLNDPEKTEQVIKVINGVRWYITGDKGRIDSDGFLTIIDRYSRFAKLGGEMISLSSVEDSIRLALNNSELELVAVNLPDDKKGEKIIALIAESIDPEQLKQTLLSQGCQPLMIPSSYIQIDEIPKLGSGKTDYAQAKSLALAKLSA</sequence>
<dbReference type="NCBIfam" id="NF006386">
    <property type="entry name" value="PRK08633.1"/>
    <property type="match status" value="1"/>
</dbReference>
<proteinExistence type="predicted"/>
<feature type="transmembrane region" description="Helical" evidence="4">
    <location>
        <begin position="141"/>
        <end position="162"/>
    </location>
</feature>
<dbReference type="RefSeq" id="WP_258331113.1">
    <property type="nucleotide sequence ID" value="NZ_JAPTGG010000004.1"/>
</dbReference>
<dbReference type="InterPro" id="IPR045851">
    <property type="entry name" value="AMP-bd_C_sf"/>
</dbReference>
<dbReference type="InterPro" id="IPR000873">
    <property type="entry name" value="AMP-dep_synth/lig_dom"/>
</dbReference>
<feature type="transmembrane region" description="Helical" evidence="4">
    <location>
        <begin position="304"/>
        <end position="323"/>
    </location>
</feature>
<organism evidence="6 7">
    <name type="scientific">Dasania phycosphaerae</name>
    <dbReference type="NCBI Taxonomy" id="2950436"/>
    <lineage>
        <taxon>Bacteria</taxon>
        <taxon>Pseudomonadati</taxon>
        <taxon>Pseudomonadota</taxon>
        <taxon>Gammaproteobacteria</taxon>
        <taxon>Cellvibrionales</taxon>
        <taxon>Spongiibacteraceae</taxon>
        <taxon>Dasania</taxon>
    </lineage>
</organism>
<feature type="transmembrane region" description="Helical" evidence="4">
    <location>
        <begin position="272"/>
        <end position="292"/>
    </location>
</feature>
<dbReference type="SUPFAM" id="SSF69593">
    <property type="entry name" value="Glycerol-3-phosphate (1)-acyltransferase"/>
    <property type="match status" value="1"/>
</dbReference>
<keyword evidence="1 4" id="KW-0812">Transmembrane</keyword>
<dbReference type="GO" id="GO:0016746">
    <property type="term" value="F:acyltransferase activity"/>
    <property type="evidence" value="ECO:0007669"/>
    <property type="project" value="InterPro"/>
</dbReference>
<dbReference type="GO" id="GO:0016878">
    <property type="term" value="F:acid-thiol ligase activity"/>
    <property type="evidence" value="ECO:0007669"/>
    <property type="project" value="UniProtKB-ARBA"/>
</dbReference>
<evidence type="ECO:0000256" key="4">
    <source>
        <dbReference type="SAM" id="Phobius"/>
    </source>
</evidence>
<evidence type="ECO:0000313" key="6">
    <source>
        <dbReference type="EMBL" id="MCZ0864963.1"/>
    </source>
</evidence>
<dbReference type="InterPro" id="IPR036259">
    <property type="entry name" value="MFS_trans_sf"/>
</dbReference>
<dbReference type="Gene3D" id="1.20.1250.20">
    <property type="entry name" value="MFS general substrate transporter like domains"/>
    <property type="match status" value="1"/>
</dbReference>
<keyword evidence="3 4" id="KW-0472">Membrane</keyword>